<keyword evidence="2" id="KW-1185">Reference proteome</keyword>
<dbReference type="NCBIfam" id="TIGR02443">
    <property type="entry name" value="YheV family putative zinc ribbon protein"/>
    <property type="match status" value="1"/>
</dbReference>
<gene>
    <name evidence="1" type="ORF">DET45_11723</name>
</gene>
<accession>A0A317Q1L6</accession>
<protein>
    <submittedName>
        <fullName evidence="1">Uncharacterized protein</fullName>
    </submittedName>
</protein>
<dbReference type="Proteomes" id="UP000246964">
    <property type="component" value="Unassembled WGS sequence"/>
</dbReference>
<reference evidence="1 2" key="1">
    <citation type="submission" date="2018-05" db="EMBL/GenBank/DDBJ databases">
        <title>Freshwater and sediment microbial communities from various areas in North America, analyzing microbe dynamics in response to fracking.</title>
        <authorList>
            <person name="Lamendella R."/>
        </authorList>
    </citation>
    <scope>NUCLEOTIDE SEQUENCE [LARGE SCALE GENOMIC DNA]</scope>
    <source>
        <strain evidence="1 2">125B1</strain>
    </source>
</reference>
<name>A0A317Q1L6_9GAMM</name>
<dbReference type="EMBL" id="QGTT01000017">
    <property type="protein sequence ID" value="PWW09756.1"/>
    <property type="molecule type" value="Genomic_DNA"/>
</dbReference>
<sequence length="74" mass="8116">MTRTRKRFIAGAECPACQAQDTLMLTIVNEQEQVQCVQCGHKFEERQAAAPAPASAQQPEKVPAGQVIGFFKPE</sequence>
<dbReference type="InterPro" id="IPR012658">
    <property type="entry name" value="YheV"/>
</dbReference>
<proteinExistence type="predicted"/>
<evidence type="ECO:0000313" key="2">
    <source>
        <dbReference type="Proteomes" id="UP000246964"/>
    </source>
</evidence>
<organism evidence="1 2">
    <name type="scientific">Pseudidiomarina maritima</name>
    <dbReference type="NCBI Taxonomy" id="519453"/>
    <lineage>
        <taxon>Bacteria</taxon>
        <taxon>Pseudomonadati</taxon>
        <taxon>Pseudomonadota</taxon>
        <taxon>Gammaproteobacteria</taxon>
        <taxon>Alteromonadales</taxon>
        <taxon>Idiomarinaceae</taxon>
        <taxon>Pseudidiomarina</taxon>
    </lineage>
</organism>
<dbReference type="Pfam" id="PF09526">
    <property type="entry name" value="DUF2387"/>
    <property type="match status" value="1"/>
</dbReference>
<dbReference type="RefSeq" id="WP_110076627.1">
    <property type="nucleotide sequence ID" value="NZ_QGTT01000017.1"/>
</dbReference>
<comment type="caution">
    <text evidence="1">The sequence shown here is derived from an EMBL/GenBank/DDBJ whole genome shotgun (WGS) entry which is preliminary data.</text>
</comment>
<dbReference type="AlphaFoldDB" id="A0A317Q1L6"/>
<evidence type="ECO:0000313" key="1">
    <source>
        <dbReference type="EMBL" id="PWW09756.1"/>
    </source>
</evidence>